<dbReference type="InterPro" id="IPR036390">
    <property type="entry name" value="WH_DNA-bd_sf"/>
</dbReference>
<dbReference type="InterPro" id="IPR036388">
    <property type="entry name" value="WH-like_DNA-bd_sf"/>
</dbReference>
<sequence>MPKEDKQKLLKFLKLISLEMGINSKDNLIRVFGSLGSLESTLRKIRKIRLESAMSPLISLKSKKYLYDSDSVLDEYLVIILSGQIKGTEAIRYAKIIELLKRDKLSIGEITDKLNDSLCQGKSSLLELRTIRNYLKILVSDGFVEKVKDKKYIKYKLKKGLELLPEHLLVKLYLFTDFFSNTGLLVTRSLILKYFLEKRLGTNKLKRIKNVICYKHSKPLRVFDDLNVLYILNLLECKKACSLELSLLPKSKNKPLEKITVIPQFLLFDYQLARWYLITDGDTKRVLIDRIYEFRKVIRGSDILDSHLEKRLDNLKKSWLVEEDAKEKEIIIKFYFDSSKSSKNFILNRVKKEAMDGQIEIIDKNSFILKILTRELNEIKPWIRSFGSSAQVLEPRSLRNSLIEEFISLKSTYESVISEGSL</sequence>
<dbReference type="RefSeq" id="WP_108310018.1">
    <property type="nucleotide sequence ID" value="NZ_CP020921.1"/>
</dbReference>
<dbReference type="AlphaFoldDB" id="A0A2R4W2R8"/>
<keyword evidence="3" id="KW-1185">Reference proteome</keyword>
<protein>
    <submittedName>
        <fullName evidence="2">WYL domain-containing protein</fullName>
    </submittedName>
</protein>
<dbReference type="OrthoDB" id="9814277at2"/>
<evidence type="ECO:0000259" key="1">
    <source>
        <dbReference type="Pfam" id="PF25583"/>
    </source>
</evidence>
<reference evidence="2 3" key="1">
    <citation type="submission" date="2017-04" db="EMBL/GenBank/DDBJ databases">
        <title>Genomic insights into metabolism of Thermodesulfobium acidiphilum.</title>
        <authorList>
            <person name="Toshchakov S.V."/>
            <person name="Frolov E.N."/>
            <person name="Kublanov I.V."/>
            <person name="Samarov N.I."/>
            <person name="Novikov A."/>
            <person name="Lebedinsky A.V."/>
            <person name="Bonch-Osmolovskaya E.A."/>
            <person name="Chernyh N.A."/>
        </authorList>
    </citation>
    <scope>NUCLEOTIDE SEQUENCE [LARGE SCALE GENOMIC DNA]</scope>
    <source>
        <strain evidence="2 3">3127-1</strain>
    </source>
</reference>
<evidence type="ECO:0000313" key="3">
    <source>
        <dbReference type="Proteomes" id="UP000244792"/>
    </source>
</evidence>
<dbReference type="KEGG" id="taci:TDSAC_1694"/>
<dbReference type="Proteomes" id="UP000244792">
    <property type="component" value="Chromosome"/>
</dbReference>
<organism evidence="2 3">
    <name type="scientific">Thermodesulfobium acidiphilum</name>
    <dbReference type="NCBI Taxonomy" id="1794699"/>
    <lineage>
        <taxon>Bacteria</taxon>
        <taxon>Pseudomonadati</taxon>
        <taxon>Thermodesulfobiota</taxon>
        <taxon>Thermodesulfobiia</taxon>
        <taxon>Thermodesulfobiales</taxon>
        <taxon>Thermodesulfobiaceae</taxon>
        <taxon>Thermodesulfobium</taxon>
    </lineage>
</organism>
<evidence type="ECO:0000313" key="2">
    <source>
        <dbReference type="EMBL" id="AWB11030.1"/>
    </source>
</evidence>
<dbReference type="Gene3D" id="1.10.10.10">
    <property type="entry name" value="Winged helix-like DNA-binding domain superfamily/Winged helix DNA-binding domain"/>
    <property type="match status" value="1"/>
</dbReference>
<name>A0A2R4W2R8_THEAF</name>
<dbReference type="EMBL" id="CP020921">
    <property type="protein sequence ID" value="AWB11030.1"/>
    <property type="molecule type" value="Genomic_DNA"/>
</dbReference>
<accession>A0A2R4W2R8</accession>
<dbReference type="Pfam" id="PF25583">
    <property type="entry name" value="WCX"/>
    <property type="match status" value="1"/>
</dbReference>
<dbReference type="SUPFAM" id="SSF46785">
    <property type="entry name" value="Winged helix' DNA-binding domain"/>
    <property type="match status" value="1"/>
</dbReference>
<dbReference type="InterPro" id="IPR057727">
    <property type="entry name" value="WCX_dom"/>
</dbReference>
<proteinExistence type="predicted"/>
<gene>
    <name evidence="2" type="ORF">TDSAC_1694</name>
</gene>
<feature type="domain" description="WCX" evidence="1">
    <location>
        <begin position="348"/>
        <end position="405"/>
    </location>
</feature>